<name>A0A9R1X394_LACSA</name>
<dbReference type="Proteomes" id="UP000235145">
    <property type="component" value="Unassembled WGS sequence"/>
</dbReference>
<sequence>MDNHYKELSKSMVVDLKMSSTLEEIKVAVWELEEVTKPRDWTGLHVTIEDAIDEGVFKGVKVGRNDIHLSHLCYADDGIIFGDWENDNLINMINLQKSILYVIGAPWDNVLEFARMFGCKLDKLSSMYLGLPVGQNMSRVASWKLIIEKFKKKLNRWKVNTLSIGGRTILIRSILGSLVAKQLESLRAKFFGVVMRTIVNCLG</sequence>
<reference evidence="1 2" key="1">
    <citation type="journal article" date="2017" name="Nat. Commun.">
        <title>Genome assembly with in vitro proximity ligation data and whole-genome triplication in lettuce.</title>
        <authorList>
            <person name="Reyes-Chin-Wo S."/>
            <person name="Wang Z."/>
            <person name="Yang X."/>
            <person name="Kozik A."/>
            <person name="Arikit S."/>
            <person name="Song C."/>
            <person name="Xia L."/>
            <person name="Froenicke L."/>
            <person name="Lavelle D.O."/>
            <person name="Truco M.J."/>
            <person name="Xia R."/>
            <person name="Zhu S."/>
            <person name="Xu C."/>
            <person name="Xu H."/>
            <person name="Xu X."/>
            <person name="Cox K."/>
            <person name="Korf I."/>
            <person name="Meyers B.C."/>
            <person name="Michelmore R.W."/>
        </authorList>
    </citation>
    <scope>NUCLEOTIDE SEQUENCE [LARGE SCALE GENOMIC DNA]</scope>
    <source>
        <strain evidence="2">cv. Salinas</strain>
        <tissue evidence="1">Seedlings</tissue>
    </source>
</reference>
<proteinExistence type="predicted"/>
<evidence type="ECO:0000313" key="1">
    <source>
        <dbReference type="EMBL" id="KAJ0197616.1"/>
    </source>
</evidence>
<organism evidence="1 2">
    <name type="scientific">Lactuca sativa</name>
    <name type="common">Garden lettuce</name>
    <dbReference type="NCBI Taxonomy" id="4236"/>
    <lineage>
        <taxon>Eukaryota</taxon>
        <taxon>Viridiplantae</taxon>
        <taxon>Streptophyta</taxon>
        <taxon>Embryophyta</taxon>
        <taxon>Tracheophyta</taxon>
        <taxon>Spermatophyta</taxon>
        <taxon>Magnoliopsida</taxon>
        <taxon>eudicotyledons</taxon>
        <taxon>Gunneridae</taxon>
        <taxon>Pentapetalae</taxon>
        <taxon>asterids</taxon>
        <taxon>campanulids</taxon>
        <taxon>Asterales</taxon>
        <taxon>Asteraceae</taxon>
        <taxon>Cichorioideae</taxon>
        <taxon>Cichorieae</taxon>
        <taxon>Lactucinae</taxon>
        <taxon>Lactuca</taxon>
    </lineage>
</organism>
<gene>
    <name evidence="1" type="ORF">LSAT_V11C700362550</name>
</gene>
<dbReference type="AlphaFoldDB" id="A0A9R1X394"/>
<accession>A0A9R1X394</accession>
<dbReference type="PANTHER" id="PTHR33116">
    <property type="entry name" value="REVERSE TRANSCRIPTASE ZINC-BINDING DOMAIN-CONTAINING PROTEIN-RELATED-RELATED"/>
    <property type="match status" value="1"/>
</dbReference>
<dbReference type="PANTHER" id="PTHR33116:SF79">
    <property type="entry name" value="REVERSE TRANSCRIPTASE DOMAIN, ZINC FINGER, CCHC-TYPE-RELATED"/>
    <property type="match status" value="1"/>
</dbReference>
<evidence type="ECO:0000313" key="2">
    <source>
        <dbReference type="Proteomes" id="UP000235145"/>
    </source>
</evidence>
<evidence type="ECO:0008006" key="3">
    <source>
        <dbReference type="Google" id="ProtNLM"/>
    </source>
</evidence>
<dbReference type="EMBL" id="NBSK02000007">
    <property type="protein sequence ID" value="KAJ0197616.1"/>
    <property type="molecule type" value="Genomic_DNA"/>
</dbReference>
<protein>
    <recommendedName>
        <fullName evidence="3">Reverse transcriptase domain-containing protein</fullName>
    </recommendedName>
</protein>
<comment type="caution">
    <text evidence="1">The sequence shown here is derived from an EMBL/GenBank/DDBJ whole genome shotgun (WGS) entry which is preliminary data.</text>
</comment>
<keyword evidence="2" id="KW-1185">Reference proteome</keyword>